<comment type="caution">
    <text evidence="3">The sequence shown here is derived from an EMBL/GenBank/DDBJ whole genome shotgun (WGS) entry which is preliminary data.</text>
</comment>
<feature type="transmembrane region" description="Helical" evidence="1">
    <location>
        <begin position="261"/>
        <end position="288"/>
    </location>
</feature>
<keyword evidence="1" id="KW-1133">Transmembrane helix</keyword>
<feature type="transmembrane region" description="Helical" evidence="1">
    <location>
        <begin position="151"/>
        <end position="170"/>
    </location>
</feature>
<keyword evidence="1" id="KW-0812">Transmembrane</keyword>
<feature type="signal peptide" evidence="2">
    <location>
        <begin position="1"/>
        <end position="18"/>
    </location>
</feature>
<dbReference type="RefSeq" id="WP_136734898.1">
    <property type="nucleotide sequence ID" value="NZ_SWDB01000009.1"/>
</dbReference>
<sequence>MRAAVCIVMLLLISKAMAHEARPVVVNLTQQAQILKLAVQAPASLPADQLPSITVAASCAEQLPASFEHRHGVFSSEQWLNCTDSIAGQVVNIQYPQDNPSLSTLVKVQLRSGEKFSQLLSPAQLSWQIPVSETVSGITWQYTQLGVEHIWLGWDHLLFVMCLVLVAGTVKRVVITVTGFTLGHSVTLIAASLGVIQVPVALFESLIALSIVFLAVELASRNAHSWLQRFPLIISAGFGLLHGLGFASVLADIGLPQVQVFWGLLAFNLGIELGQLSFVIVVMGLMALGRKLVAMPAVQAKATTAMVYGIGITSSYWFWQRSLNMFLGREL</sequence>
<keyword evidence="2" id="KW-0732">Signal</keyword>
<evidence type="ECO:0000256" key="1">
    <source>
        <dbReference type="SAM" id="Phobius"/>
    </source>
</evidence>
<keyword evidence="1" id="KW-0472">Membrane</keyword>
<proteinExistence type="predicted"/>
<feature type="transmembrane region" description="Helical" evidence="1">
    <location>
        <begin position="202"/>
        <end position="220"/>
    </location>
</feature>
<feature type="chain" id="PRO_5020943974" evidence="2">
    <location>
        <begin position="19"/>
        <end position="331"/>
    </location>
</feature>
<gene>
    <name evidence="3" type="ORF">E8M12_04520</name>
</gene>
<name>A0A4U1B7V4_9GAMM</name>
<feature type="transmembrane region" description="Helical" evidence="1">
    <location>
        <begin position="232"/>
        <end position="255"/>
    </location>
</feature>
<dbReference type="InterPro" id="IPR032809">
    <property type="entry name" value="Put_HupE_UreJ"/>
</dbReference>
<protein>
    <submittedName>
        <fullName evidence="3">HupE/UreJ family protein</fullName>
    </submittedName>
</protein>
<reference evidence="3 4" key="1">
    <citation type="submission" date="2019-04" db="EMBL/GenBank/DDBJ databases">
        <title>Thalassotalea guangxiensis sp. nov., isolated from sediment of the coastal wetland.</title>
        <authorList>
            <person name="Zheng S."/>
            <person name="Zhang D."/>
        </authorList>
    </citation>
    <scope>NUCLEOTIDE SEQUENCE [LARGE SCALE GENOMIC DNA]</scope>
    <source>
        <strain evidence="3 4">ZS-4</strain>
    </source>
</reference>
<keyword evidence="4" id="KW-1185">Reference proteome</keyword>
<dbReference type="EMBL" id="SWDB01000009">
    <property type="protein sequence ID" value="TKB46322.1"/>
    <property type="molecule type" value="Genomic_DNA"/>
</dbReference>
<evidence type="ECO:0000256" key="2">
    <source>
        <dbReference type="SAM" id="SignalP"/>
    </source>
</evidence>
<accession>A0A4U1B7V4</accession>
<dbReference type="AlphaFoldDB" id="A0A4U1B7V4"/>
<dbReference type="Proteomes" id="UP000307999">
    <property type="component" value="Unassembled WGS sequence"/>
</dbReference>
<evidence type="ECO:0000313" key="4">
    <source>
        <dbReference type="Proteomes" id="UP000307999"/>
    </source>
</evidence>
<dbReference type="OrthoDB" id="9808870at2"/>
<evidence type="ECO:0000313" key="3">
    <source>
        <dbReference type="EMBL" id="TKB46322.1"/>
    </source>
</evidence>
<dbReference type="Pfam" id="PF13795">
    <property type="entry name" value="HupE_UreJ_2"/>
    <property type="match status" value="1"/>
</dbReference>
<feature type="transmembrane region" description="Helical" evidence="1">
    <location>
        <begin position="300"/>
        <end position="319"/>
    </location>
</feature>
<organism evidence="3 4">
    <name type="scientific">Thalassotalea mangrovi</name>
    <dbReference type="NCBI Taxonomy" id="2572245"/>
    <lineage>
        <taxon>Bacteria</taxon>
        <taxon>Pseudomonadati</taxon>
        <taxon>Pseudomonadota</taxon>
        <taxon>Gammaproteobacteria</taxon>
        <taxon>Alteromonadales</taxon>
        <taxon>Colwelliaceae</taxon>
        <taxon>Thalassotalea</taxon>
    </lineage>
</organism>